<evidence type="ECO:0000313" key="2">
    <source>
        <dbReference type="EMBL" id="RBI84037.1"/>
    </source>
</evidence>
<evidence type="ECO:0000256" key="1">
    <source>
        <dbReference type="SAM" id="Phobius"/>
    </source>
</evidence>
<comment type="caution">
    <text evidence="2">The sequence shown here is derived from an EMBL/GenBank/DDBJ whole genome shotgun (WGS) entry which is preliminary data.</text>
</comment>
<keyword evidence="1" id="KW-0472">Membrane</keyword>
<dbReference type="Proteomes" id="UP000253370">
    <property type="component" value="Unassembled WGS sequence"/>
</dbReference>
<evidence type="ECO:0000313" key="3">
    <source>
        <dbReference type="Proteomes" id="UP000253370"/>
    </source>
</evidence>
<keyword evidence="1" id="KW-1133">Transmembrane helix</keyword>
<sequence length="71" mass="7066">MALAGILLGAFGGMAAALVALAMGAGWLQALALYVFGGAALALILIAVAALRQERPAADHPGAREGQRVNP</sequence>
<gene>
    <name evidence="2" type="ORF">DRV85_13555</name>
</gene>
<protein>
    <recommendedName>
        <fullName evidence="4">Major facilitator superfamily (MFS) profile domain-containing protein</fullName>
    </recommendedName>
</protein>
<organism evidence="2 3">
    <name type="scientific">Rhodosalinus halophilus</name>
    <dbReference type="NCBI Taxonomy" id="2259333"/>
    <lineage>
        <taxon>Bacteria</taxon>
        <taxon>Pseudomonadati</taxon>
        <taxon>Pseudomonadota</taxon>
        <taxon>Alphaproteobacteria</taxon>
        <taxon>Rhodobacterales</taxon>
        <taxon>Paracoccaceae</taxon>
        <taxon>Rhodosalinus</taxon>
    </lineage>
</organism>
<reference evidence="2 3" key="1">
    <citation type="submission" date="2018-07" db="EMBL/GenBank/DDBJ databases">
        <title>Rhodosalinus sp. strain E84T genomic sequence and assembly.</title>
        <authorList>
            <person name="Liu Z.-W."/>
            <person name="Lu D.-C."/>
        </authorList>
    </citation>
    <scope>NUCLEOTIDE SEQUENCE [LARGE SCALE GENOMIC DNA]</scope>
    <source>
        <strain evidence="2 3">E84</strain>
    </source>
</reference>
<keyword evidence="1" id="KW-0812">Transmembrane</keyword>
<dbReference type="AlphaFoldDB" id="A0A365U696"/>
<evidence type="ECO:0008006" key="4">
    <source>
        <dbReference type="Google" id="ProtNLM"/>
    </source>
</evidence>
<dbReference type="EMBL" id="QNTQ01000013">
    <property type="protein sequence ID" value="RBI84037.1"/>
    <property type="molecule type" value="Genomic_DNA"/>
</dbReference>
<proteinExistence type="predicted"/>
<accession>A0A365U696</accession>
<keyword evidence="3" id="KW-1185">Reference proteome</keyword>
<name>A0A365U696_9RHOB</name>
<dbReference type="RefSeq" id="WP_113290016.1">
    <property type="nucleotide sequence ID" value="NZ_QNTQ01000013.1"/>
</dbReference>
<feature type="transmembrane region" description="Helical" evidence="1">
    <location>
        <begin position="27"/>
        <end position="51"/>
    </location>
</feature>